<evidence type="ECO:0000256" key="2">
    <source>
        <dbReference type="ARBA" id="ARBA00004123"/>
    </source>
</evidence>
<comment type="similarity">
    <text evidence="3">Belongs to the krueppel C2H2-type zinc-finger protein family.</text>
</comment>
<dbReference type="PROSITE" id="PS50157">
    <property type="entry name" value="ZINC_FINGER_C2H2_2"/>
    <property type="match status" value="4"/>
</dbReference>
<accession>A0AAZ3PZ65</accession>
<organism evidence="16 17">
    <name type="scientific">Oncorhynchus tshawytscha</name>
    <name type="common">Chinook salmon</name>
    <name type="synonym">Salmo tshawytscha</name>
    <dbReference type="NCBI Taxonomy" id="74940"/>
    <lineage>
        <taxon>Eukaryota</taxon>
        <taxon>Metazoa</taxon>
        <taxon>Chordata</taxon>
        <taxon>Craniata</taxon>
        <taxon>Vertebrata</taxon>
        <taxon>Euteleostomi</taxon>
        <taxon>Actinopterygii</taxon>
        <taxon>Neopterygii</taxon>
        <taxon>Teleostei</taxon>
        <taxon>Protacanthopterygii</taxon>
        <taxon>Salmoniformes</taxon>
        <taxon>Salmonidae</taxon>
        <taxon>Salmoninae</taxon>
        <taxon>Oncorhynchus</taxon>
    </lineage>
</organism>
<name>A0AAZ3PZ65_ONCTS</name>
<dbReference type="PROSITE" id="PS00028">
    <property type="entry name" value="ZINC_FINGER_C2H2_1"/>
    <property type="match status" value="3"/>
</dbReference>
<gene>
    <name evidence="16" type="primary">LOC112229942</name>
</gene>
<keyword evidence="9" id="KW-0238">DNA-binding</keyword>
<dbReference type="FunFam" id="3.30.160.60:FF:000761">
    <property type="entry name" value="Zinc finger protein 449"/>
    <property type="match status" value="1"/>
</dbReference>
<evidence type="ECO:0000256" key="12">
    <source>
        <dbReference type="PROSITE-ProRule" id="PRU00042"/>
    </source>
</evidence>
<keyword evidence="17" id="KW-1185">Reference proteome</keyword>
<dbReference type="InterPro" id="IPR050457">
    <property type="entry name" value="ZnFinger_BTB_dom_contain"/>
</dbReference>
<feature type="compositionally biased region" description="Polar residues" evidence="13">
    <location>
        <begin position="268"/>
        <end position="285"/>
    </location>
</feature>
<reference evidence="16" key="3">
    <citation type="submission" date="2025-09" db="UniProtKB">
        <authorList>
            <consortium name="Ensembl"/>
        </authorList>
    </citation>
    <scope>IDENTIFICATION</scope>
</reference>
<evidence type="ECO:0000256" key="13">
    <source>
        <dbReference type="SAM" id="MobiDB-lite"/>
    </source>
</evidence>
<keyword evidence="8" id="KW-0805">Transcription regulation</keyword>
<dbReference type="InterPro" id="IPR011333">
    <property type="entry name" value="SKP1/BTB/POZ_sf"/>
</dbReference>
<keyword evidence="11" id="KW-0539">Nucleus</keyword>
<feature type="domain" description="C2H2-type" evidence="15">
    <location>
        <begin position="549"/>
        <end position="572"/>
    </location>
</feature>
<dbReference type="InterPro" id="IPR036236">
    <property type="entry name" value="Znf_C2H2_sf"/>
</dbReference>
<evidence type="ECO:0000256" key="3">
    <source>
        <dbReference type="ARBA" id="ARBA00006991"/>
    </source>
</evidence>
<evidence type="ECO:0000256" key="8">
    <source>
        <dbReference type="ARBA" id="ARBA00023015"/>
    </source>
</evidence>
<feature type="compositionally biased region" description="Basic and acidic residues" evidence="13">
    <location>
        <begin position="300"/>
        <end position="313"/>
    </location>
</feature>
<sequence length="686" mass="76448">MQISSRAVMFWGCCWATWTYNSLQRFSMGLRSGDWLGHSRTLKCFLRSLLTDHCHAERPSHVSSSIPLLMEGGFHSKAHDTWPHSFPQVSLRCVQPFDWYCIFYMIIALCQECPLHVSHIGTTVAKMEVLCFRLPGHGDATLKSMNSLRSRQQFCDITIVASGRQTFRGHKVVLAACSPFLRDQFLLNPSSELQVSVLHSSSVVCELLQSCYTGVLQFSPKEIVNYLTAASYLQMEHVVEKCRGALGKYMQPRNPSSPKIKSEESHSMPVTVSGSSQSLMSTSIDHSPLLQPHSPVQSQVDDHTDSHTKTDIRHDDEHNTLDEIKVRVTEEDECRDDCDMIRMCMEGEQELEERREVGEGGEEATEGHQGGQYPDTDSVIVGGGEGDDVTPAEMAIRISSFEREGLRAWRRRLTDSPKVGRGRGFKRKRGSYHERERRPLGMQYQEAWRMPTGAEMMQSFGLDFSQEATRSAFPSGSELPRLDYGMGDSQGEELVPRDGNGPVHYSPDDPSGDGGEGNMGMSAVPTGGDEAGDESVAVVGSTSSTAGPVACEQCGLTFPSAHYLAVHSRATHLLYVCPCCGKHFNHSSNLNRHMTVHRGAKVHRCQLCDKTFTQKSTLCDHMNLHSGERPHCCAYCHSRFAHKPALRRHLKEQHGKTTAQNSLEAQAEMERVSGEGEGDTQDRFDF</sequence>
<dbReference type="Pfam" id="PF00096">
    <property type="entry name" value="zf-C2H2"/>
    <property type="match status" value="2"/>
</dbReference>
<evidence type="ECO:0000313" key="17">
    <source>
        <dbReference type="Proteomes" id="UP000694402"/>
    </source>
</evidence>
<dbReference type="FunFam" id="3.30.160.60:FF:000065">
    <property type="entry name" value="B-cell CLL/lymphoma 6, member B"/>
    <property type="match status" value="1"/>
</dbReference>
<protein>
    <submittedName>
        <fullName evidence="16">Zinc finger and BTB domain containing 12</fullName>
    </submittedName>
</protein>
<dbReference type="SUPFAM" id="SSF54695">
    <property type="entry name" value="POZ domain"/>
    <property type="match status" value="1"/>
</dbReference>
<evidence type="ECO:0000256" key="9">
    <source>
        <dbReference type="ARBA" id="ARBA00023125"/>
    </source>
</evidence>
<dbReference type="AlphaFoldDB" id="A0AAZ3PZ65"/>
<reference evidence="17" key="1">
    <citation type="journal article" date="2018" name="PLoS ONE">
        <title>Chinook salmon (Oncorhynchus tshawytscha) genome and transcriptome.</title>
        <authorList>
            <person name="Christensen K.A."/>
            <person name="Leong J.S."/>
            <person name="Sakhrani D."/>
            <person name="Biagi C.A."/>
            <person name="Minkley D.R."/>
            <person name="Withler R.E."/>
            <person name="Rondeau E.B."/>
            <person name="Koop B.F."/>
            <person name="Devlin R.H."/>
        </authorList>
    </citation>
    <scope>NUCLEOTIDE SEQUENCE [LARGE SCALE GENOMIC DNA]</scope>
</reference>
<evidence type="ECO:0000256" key="7">
    <source>
        <dbReference type="ARBA" id="ARBA00022833"/>
    </source>
</evidence>
<dbReference type="Ensembl" id="ENSOTST00005143163.1">
    <property type="protein sequence ID" value="ENSOTSP00005121520.1"/>
    <property type="gene ID" value="ENSOTSG00005032060.2"/>
</dbReference>
<proteinExistence type="inferred from homology"/>
<dbReference type="GeneTree" id="ENSGT00940000162418"/>
<dbReference type="SUPFAM" id="SSF57667">
    <property type="entry name" value="beta-beta-alpha zinc fingers"/>
    <property type="match status" value="2"/>
</dbReference>
<evidence type="ECO:0000256" key="4">
    <source>
        <dbReference type="ARBA" id="ARBA00022723"/>
    </source>
</evidence>
<feature type="domain" description="C2H2-type" evidence="15">
    <location>
        <begin position="575"/>
        <end position="602"/>
    </location>
</feature>
<keyword evidence="5" id="KW-0677">Repeat</keyword>
<evidence type="ECO:0000256" key="10">
    <source>
        <dbReference type="ARBA" id="ARBA00023163"/>
    </source>
</evidence>
<dbReference type="SMART" id="SM00225">
    <property type="entry name" value="BTB"/>
    <property type="match status" value="1"/>
</dbReference>
<dbReference type="InterPro" id="IPR013087">
    <property type="entry name" value="Znf_C2H2_type"/>
</dbReference>
<feature type="domain" description="BTB" evidence="14">
    <location>
        <begin position="155"/>
        <end position="220"/>
    </location>
</feature>
<keyword evidence="7" id="KW-0862">Zinc</keyword>
<evidence type="ECO:0000256" key="6">
    <source>
        <dbReference type="ARBA" id="ARBA00022771"/>
    </source>
</evidence>
<keyword evidence="4" id="KW-0479">Metal-binding</keyword>
<dbReference type="GO" id="GO:0000978">
    <property type="term" value="F:RNA polymerase II cis-regulatory region sequence-specific DNA binding"/>
    <property type="evidence" value="ECO:0007669"/>
    <property type="project" value="TreeGrafter"/>
</dbReference>
<feature type="compositionally biased region" description="Basic and acidic residues" evidence="13">
    <location>
        <begin position="668"/>
        <end position="686"/>
    </location>
</feature>
<dbReference type="SMART" id="SM00355">
    <property type="entry name" value="ZnF_C2H2"/>
    <property type="match status" value="4"/>
</dbReference>
<feature type="domain" description="C2H2-type" evidence="15">
    <location>
        <begin position="603"/>
        <end position="630"/>
    </location>
</feature>
<keyword evidence="6 12" id="KW-0863">Zinc-finger</keyword>
<comment type="subcellular location">
    <subcellularLocation>
        <location evidence="2">Nucleus</location>
    </subcellularLocation>
</comment>
<keyword evidence="10" id="KW-0804">Transcription</keyword>
<feature type="region of interest" description="Disordered" evidence="13">
    <location>
        <begin position="647"/>
        <end position="686"/>
    </location>
</feature>
<comment type="function">
    <text evidence="1">May be involved in transcriptional regulation.</text>
</comment>
<evidence type="ECO:0000259" key="14">
    <source>
        <dbReference type="PROSITE" id="PS50097"/>
    </source>
</evidence>
<dbReference type="Proteomes" id="UP000694402">
    <property type="component" value="Unassembled WGS sequence"/>
</dbReference>
<evidence type="ECO:0000256" key="11">
    <source>
        <dbReference type="ARBA" id="ARBA00023242"/>
    </source>
</evidence>
<dbReference type="GO" id="GO:0008270">
    <property type="term" value="F:zinc ion binding"/>
    <property type="evidence" value="ECO:0007669"/>
    <property type="project" value="UniProtKB-KW"/>
</dbReference>
<dbReference type="InterPro" id="IPR000210">
    <property type="entry name" value="BTB/POZ_dom"/>
</dbReference>
<feature type="region of interest" description="Disordered" evidence="13">
    <location>
        <begin position="486"/>
        <end position="522"/>
    </location>
</feature>
<feature type="region of interest" description="Disordered" evidence="13">
    <location>
        <begin position="351"/>
        <end position="388"/>
    </location>
</feature>
<evidence type="ECO:0000259" key="15">
    <source>
        <dbReference type="PROSITE" id="PS50157"/>
    </source>
</evidence>
<feature type="domain" description="C2H2-type" evidence="15">
    <location>
        <begin position="631"/>
        <end position="659"/>
    </location>
</feature>
<feature type="region of interest" description="Disordered" evidence="13">
    <location>
        <begin position="250"/>
        <end position="313"/>
    </location>
</feature>
<dbReference type="PANTHER" id="PTHR46105:SF29">
    <property type="entry name" value="ZINC FINGER AND BTB DOMAIN CONTAINING 12"/>
    <property type="match status" value="1"/>
</dbReference>
<dbReference type="GO" id="GO:0000981">
    <property type="term" value="F:DNA-binding transcription factor activity, RNA polymerase II-specific"/>
    <property type="evidence" value="ECO:0007669"/>
    <property type="project" value="TreeGrafter"/>
</dbReference>
<evidence type="ECO:0000256" key="1">
    <source>
        <dbReference type="ARBA" id="ARBA00003767"/>
    </source>
</evidence>
<evidence type="ECO:0000313" key="16">
    <source>
        <dbReference type="Ensembl" id="ENSOTSP00005121520.1"/>
    </source>
</evidence>
<dbReference type="Gene3D" id="3.30.710.10">
    <property type="entry name" value="Potassium Channel Kv1.1, Chain A"/>
    <property type="match status" value="1"/>
</dbReference>
<reference evidence="16" key="2">
    <citation type="submission" date="2025-08" db="UniProtKB">
        <authorList>
            <consortium name="Ensembl"/>
        </authorList>
    </citation>
    <scope>IDENTIFICATION</scope>
</reference>
<dbReference type="PROSITE" id="PS50097">
    <property type="entry name" value="BTB"/>
    <property type="match status" value="1"/>
</dbReference>
<dbReference type="Pfam" id="PF00651">
    <property type="entry name" value="BTB"/>
    <property type="match status" value="1"/>
</dbReference>
<evidence type="ECO:0000256" key="5">
    <source>
        <dbReference type="ARBA" id="ARBA00022737"/>
    </source>
</evidence>
<dbReference type="Gene3D" id="3.30.160.60">
    <property type="entry name" value="Classic Zinc Finger"/>
    <property type="match status" value="3"/>
</dbReference>
<dbReference type="PANTHER" id="PTHR46105">
    <property type="entry name" value="AGAP004733-PA"/>
    <property type="match status" value="1"/>
</dbReference>